<comment type="caution">
    <text evidence="1">The sequence shown here is derived from an EMBL/GenBank/DDBJ whole genome shotgun (WGS) entry which is preliminary data.</text>
</comment>
<reference evidence="1" key="1">
    <citation type="journal article" date="2020" name="mSystems">
        <title>Genome- and Community-Level Interaction Insights into Carbon Utilization and Element Cycling Functions of Hydrothermarchaeota in Hydrothermal Sediment.</title>
        <authorList>
            <person name="Zhou Z."/>
            <person name="Liu Y."/>
            <person name="Xu W."/>
            <person name="Pan J."/>
            <person name="Luo Z.H."/>
            <person name="Li M."/>
        </authorList>
    </citation>
    <scope>NUCLEOTIDE SEQUENCE [LARGE SCALE GENOMIC DNA]</scope>
    <source>
        <strain evidence="1">SpSt-657</strain>
    </source>
</reference>
<dbReference type="AlphaFoldDB" id="A0A7J3JT44"/>
<proteinExistence type="predicted"/>
<evidence type="ECO:0000313" key="1">
    <source>
        <dbReference type="EMBL" id="HGQ18877.1"/>
    </source>
</evidence>
<dbReference type="EMBL" id="DTBZ01000149">
    <property type="protein sequence ID" value="HGQ18877.1"/>
    <property type="molecule type" value="Genomic_DNA"/>
</dbReference>
<accession>A0A7J3JT44</accession>
<protein>
    <submittedName>
        <fullName evidence="1">Uncharacterized protein</fullName>
    </submittedName>
</protein>
<name>A0A7J3JT44_9CREN</name>
<organism evidence="1">
    <name type="scientific">Ignisphaera aggregans</name>
    <dbReference type="NCBI Taxonomy" id="334771"/>
    <lineage>
        <taxon>Archaea</taxon>
        <taxon>Thermoproteota</taxon>
        <taxon>Thermoprotei</taxon>
        <taxon>Desulfurococcales</taxon>
        <taxon>Desulfurococcaceae</taxon>
        <taxon>Ignisphaera</taxon>
    </lineage>
</organism>
<sequence>MNISNSMLQYVNNLYKEVDERVDRAVREEASKEYIQVLSELMSLVSSLRKFLSNASMLNSAYMNVKSGRICFQWFYTEDHNHISLVRFEPRVTIAYNGAGMHVSFNDKSISLYSNAIEYHINSLKEVLSLNEVDSIIARKSLLLDILGTLKTILQHYMDDFIKCSRTFKSR</sequence>
<gene>
    <name evidence="1" type="ORF">ENU30_07905</name>
</gene>